<protein>
    <recommendedName>
        <fullName evidence="4">Leucyl/phenylalanyl-tRNA--protein transferase</fullName>
        <ecNumber evidence="4">2.3.2.6</ecNumber>
    </recommendedName>
    <alternativeName>
        <fullName evidence="4">L/F-transferase</fullName>
    </alternativeName>
    <alternativeName>
        <fullName evidence="4">Leucyltransferase</fullName>
    </alternativeName>
    <alternativeName>
        <fullName evidence="4">Phenyalanyltransferase</fullName>
    </alternativeName>
</protein>
<dbReference type="PANTHER" id="PTHR30098">
    <property type="entry name" value="LEUCYL/PHENYLALANYL-TRNA--PROTEIN TRANSFERASE"/>
    <property type="match status" value="1"/>
</dbReference>
<comment type="function">
    <text evidence="4">Functions in the N-end rule pathway of protein degradation where it conjugates Leu, Phe and, less efficiently, Met from aminoacyl-tRNAs to the N-termini of proteins containing an N-terminal arginine or lysine.</text>
</comment>
<keyword evidence="3 4" id="KW-0012">Acyltransferase</keyword>
<dbReference type="EC" id="2.3.2.6" evidence="4"/>
<evidence type="ECO:0000313" key="6">
    <source>
        <dbReference type="Proteomes" id="UP000064912"/>
    </source>
</evidence>
<dbReference type="InterPro" id="IPR042221">
    <property type="entry name" value="Leu/Phe-tRNA_Trfase_N"/>
</dbReference>
<dbReference type="Gene3D" id="3.40.630.70">
    <property type="entry name" value="Leucyl/phenylalanyl-tRNA-protein transferase, C-terminal domain"/>
    <property type="match status" value="1"/>
</dbReference>
<dbReference type="HAMAP" id="MF_00688">
    <property type="entry name" value="Leu_Phe_trans"/>
    <property type="match status" value="1"/>
</dbReference>
<evidence type="ECO:0000313" key="5">
    <source>
        <dbReference type="EMBL" id="BAQ70167.1"/>
    </source>
</evidence>
<dbReference type="GO" id="GO:0030163">
    <property type="term" value="P:protein catabolic process"/>
    <property type="evidence" value="ECO:0007669"/>
    <property type="project" value="UniProtKB-UniRule"/>
</dbReference>
<gene>
    <name evidence="4" type="primary">aat</name>
    <name evidence="5" type="ORF">NHU_03023</name>
</gene>
<dbReference type="SUPFAM" id="SSF55729">
    <property type="entry name" value="Acyl-CoA N-acyltransferases (Nat)"/>
    <property type="match status" value="1"/>
</dbReference>
<comment type="similarity">
    <text evidence="4">Belongs to the L/F-transferase family.</text>
</comment>
<comment type="catalytic activity">
    <reaction evidence="4">
        <text>N-terminal L-lysyl-[protein] + L-leucyl-tRNA(Leu) = N-terminal L-leucyl-L-lysyl-[protein] + tRNA(Leu) + H(+)</text>
        <dbReference type="Rhea" id="RHEA:12340"/>
        <dbReference type="Rhea" id="RHEA-COMP:9613"/>
        <dbReference type="Rhea" id="RHEA-COMP:9622"/>
        <dbReference type="Rhea" id="RHEA-COMP:12670"/>
        <dbReference type="Rhea" id="RHEA-COMP:12671"/>
        <dbReference type="ChEBI" id="CHEBI:15378"/>
        <dbReference type="ChEBI" id="CHEBI:65249"/>
        <dbReference type="ChEBI" id="CHEBI:78442"/>
        <dbReference type="ChEBI" id="CHEBI:78494"/>
        <dbReference type="ChEBI" id="CHEBI:133043"/>
        <dbReference type="EC" id="2.3.2.6"/>
    </reaction>
</comment>
<dbReference type="NCBIfam" id="TIGR00667">
    <property type="entry name" value="aat"/>
    <property type="match status" value="1"/>
</dbReference>
<keyword evidence="2 4" id="KW-0808">Transferase</keyword>
<dbReference type="AlphaFoldDB" id="A0A0D6B4Z2"/>
<dbReference type="FunFam" id="3.40.630.70:FF:000001">
    <property type="entry name" value="Leucyl/phenylalanyl-tRNA--protein transferase"/>
    <property type="match status" value="1"/>
</dbReference>
<dbReference type="InterPro" id="IPR016181">
    <property type="entry name" value="Acyl_CoA_acyltransferase"/>
</dbReference>
<keyword evidence="1 4" id="KW-0963">Cytoplasm</keyword>
<dbReference type="Pfam" id="PF03588">
    <property type="entry name" value="Leu_Phe_trans"/>
    <property type="match status" value="1"/>
</dbReference>
<organism evidence="5 6">
    <name type="scientific">Rhodovulum sulfidophilum</name>
    <name type="common">Rhodobacter sulfidophilus</name>
    <dbReference type="NCBI Taxonomy" id="35806"/>
    <lineage>
        <taxon>Bacteria</taxon>
        <taxon>Pseudomonadati</taxon>
        <taxon>Pseudomonadota</taxon>
        <taxon>Alphaproteobacteria</taxon>
        <taxon>Rhodobacterales</taxon>
        <taxon>Paracoccaceae</taxon>
        <taxon>Rhodovulum</taxon>
    </lineage>
</organism>
<evidence type="ECO:0000256" key="3">
    <source>
        <dbReference type="ARBA" id="ARBA00023315"/>
    </source>
</evidence>
<dbReference type="PATRIC" id="fig|35806.4.peg.3107"/>
<comment type="catalytic activity">
    <reaction evidence="4">
        <text>L-phenylalanyl-tRNA(Phe) + an N-terminal L-alpha-aminoacyl-[protein] = an N-terminal L-phenylalanyl-L-alpha-aminoacyl-[protein] + tRNA(Phe)</text>
        <dbReference type="Rhea" id="RHEA:43632"/>
        <dbReference type="Rhea" id="RHEA-COMP:9668"/>
        <dbReference type="Rhea" id="RHEA-COMP:9699"/>
        <dbReference type="Rhea" id="RHEA-COMP:10636"/>
        <dbReference type="Rhea" id="RHEA-COMP:10637"/>
        <dbReference type="ChEBI" id="CHEBI:78442"/>
        <dbReference type="ChEBI" id="CHEBI:78531"/>
        <dbReference type="ChEBI" id="CHEBI:78597"/>
        <dbReference type="ChEBI" id="CHEBI:83561"/>
        <dbReference type="EC" id="2.3.2.6"/>
    </reaction>
</comment>
<evidence type="ECO:0000256" key="4">
    <source>
        <dbReference type="HAMAP-Rule" id="MF_00688"/>
    </source>
</evidence>
<dbReference type="InterPro" id="IPR004616">
    <property type="entry name" value="Leu/Phe-tRNA_Trfase"/>
</dbReference>
<dbReference type="eggNOG" id="COG2360">
    <property type="taxonomic scope" value="Bacteria"/>
</dbReference>
<dbReference type="Gene3D" id="3.30.70.3550">
    <property type="entry name" value="Leucyl/phenylalanyl-tRNA-protein transferase, N-terminal domain"/>
    <property type="match status" value="1"/>
</dbReference>
<sequence>MMDAERLTPLTLLRAYAMGIFPMAESRHDPRIFWVNPRKRGIFPLEGFHISKSLARTIRRGRFRIRTDSAFEHVVECCADRPETWINAEIFRLYRQLFDLGHAHSIEVWQDDILAGGVYGVTLGSAFFGESMFSRRTDASKVALAYLVDRLRIGGFTLFDTQFLTDHLASLGAIEIEREDYLSRLERAVNRDANFDRASPIPEPQLLLQRSTQTS</sequence>
<evidence type="ECO:0000256" key="1">
    <source>
        <dbReference type="ARBA" id="ARBA00022490"/>
    </source>
</evidence>
<dbReference type="Proteomes" id="UP000064912">
    <property type="component" value="Chromosome"/>
</dbReference>
<comment type="catalytic activity">
    <reaction evidence="4">
        <text>N-terminal L-arginyl-[protein] + L-leucyl-tRNA(Leu) = N-terminal L-leucyl-L-arginyl-[protein] + tRNA(Leu) + H(+)</text>
        <dbReference type="Rhea" id="RHEA:50416"/>
        <dbReference type="Rhea" id="RHEA-COMP:9613"/>
        <dbReference type="Rhea" id="RHEA-COMP:9622"/>
        <dbReference type="Rhea" id="RHEA-COMP:12672"/>
        <dbReference type="Rhea" id="RHEA-COMP:12673"/>
        <dbReference type="ChEBI" id="CHEBI:15378"/>
        <dbReference type="ChEBI" id="CHEBI:64719"/>
        <dbReference type="ChEBI" id="CHEBI:78442"/>
        <dbReference type="ChEBI" id="CHEBI:78494"/>
        <dbReference type="ChEBI" id="CHEBI:133044"/>
        <dbReference type="EC" id="2.3.2.6"/>
    </reaction>
</comment>
<accession>A0A0D6B4Z2</accession>
<proteinExistence type="inferred from homology"/>
<dbReference type="GO" id="GO:0008914">
    <property type="term" value="F:leucyl-tRNA--protein transferase activity"/>
    <property type="evidence" value="ECO:0007669"/>
    <property type="project" value="UniProtKB-UniRule"/>
</dbReference>
<reference evidence="5 6" key="1">
    <citation type="submission" date="2015-02" db="EMBL/GenBank/DDBJ databases">
        <title>Genome sequene of Rhodovulum sulfidophilum DSM 2351.</title>
        <authorList>
            <person name="Nagao N."/>
        </authorList>
    </citation>
    <scope>NUCLEOTIDE SEQUENCE [LARGE SCALE GENOMIC DNA]</scope>
    <source>
        <strain evidence="5 6">DSM 2351</strain>
    </source>
</reference>
<name>A0A0D6B4Z2_RHOSU</name>
<dbReference type="PANTHER" id="PTHR30098:SF2">
    <property type="entry name" value="LEUCYL_PHENYLALANYL-TRNA--PROTEIN TRANSFERASE"/>
    <property type="match status" value="1"/>
</dbReference>
<dbReference type="GO" id="GO:0005737">
    <property type="term" value="C:cytoplasm"/>
    <property type="evidence" value="ECO:0007669"/>
    <property type="project" value="UniProtKB-SubCell"/>
</dbReference>
<dbReference type="KEGG" id="rsu:NHU_03023"/>
<comment type="subcellular location">
    <subcellularLocation>
        <location evidence="4">Cytoplasm</location>
    </subcellularLocation>
</comment>
<evidence type="ECO:0000256" key="2">
    <source>
        <dbReference type="ARBA" id="ARBA00022679"/>
    </source>
</evidence>
<dbReference type="InterPro" id="IPR042203">
    <property type="entry name" value="Leu/Phe-tRNA_Trfase_C"/>
</dbReference>
<dbReference type="EMBL" id="AP014800">
    <property type="protein sequence ID" value="BAQ70167.1"/>
    <property type="molecule type" value="Genomic_DNA"/>
</dbReference>